<keyword evidence="4 7" id="KW-0812">Transmembrane</keyword>
<protein>
    <recommendedName>
        <fullName evidence="7">PRA1 family protein</fullName>
    </recommendedName>
</protein>
<sequence length="231" mass="25977">MTTYGTIQTSSSPSGTPITIRFTTRAAERIKDALSTRRPWGEMFQLHGLNLPKSVREAAARVRTNIPYFQMNYAIVVLVVLFLSLLWHPISLVVYVAMMAVWLYLYFLRHEPPVVFGCLITDRVVLIVLAVVTVVVLLLTHATTNILSSLLVGVVVVLIHAAVRETEDLFADGDVTGCLLRSSGGPLNLNFILYFFIFPCLSSLFLIILWYGSKSDRKFQFLINPIDIFHN</sequence>
<dbReference type="GO" id="GO:0005783">
    <property type="term" value="C:endoplasmic reticulum"/>
    <property type="evidence" value="ECO:0007669"/>
    <property type="project" value="UniProtKB-ARBA"/>
</dbReference>
<comment type="caution">
    <text evidence="8">The sequence shown here is derived from an EMBL/GenBank/DDBJ whole genome shotgun (WGS) entry which is preliminary data.</text>
</comment>
<organism evidence="8 9">
    <name type="scientific">Castilleja foliolosa</name>
    <dbReference type="NCBI Taxonomy" id="1961234"/>
    <lineage>
        <taxon>Eukaryota</taxon>
        <taxon>Viridiplantae</taxon>
        <taxon>Streptophyta</taxon>
        <taxon>Embryophyta</taxon>
        <taxon>Tracheophyta</taxon>
        <taxon>Spermatophyta</taxon>
        <taxon>Magnoliopsida</taxon>
        <taxon>eudicotyledons</taxon>
        <taxon>Gunneridae</taxon>
        <taxon>Pentapetalae</taxon>
        <taxon>asterids</taxon>
        <taxon>lamiids</taxon>
        <taxon>Lamiales</taxon>
        <taxon>Orobanchaceae</taxon>
        <taxon>Pedicularideae</taxon>
        <taxon>Castillejinae</taxon>
        <taxon>Castilleja</taxon>
    </lineage>
</organism>
<evidence type="ECO:0000256" key="1">
    <source>
        <dbReference type="ARBA" id="ARBA00002501"/>
    </source>
</evidence>
<accession>A0ABD3CWF2</accession>
<feature type="transmembrane region" description="Helical" evidence="7">
    <location>
        <begin position="191"/>
        <end position="211"/>
    </location>
</feature>
<evidence type="ECO:0000313" key="9">
    <source>
        <dbReference type="Proteomes" id="UP001632038"/>
    </source>
</evidence>
<keyword evidence="7" id="KW-0813">Transport</keyword>
<name>A0ABD3CWF2_9LAMI</name>
<gene>
    <name evidence="8" type="ORF">CASFOL_025896</name>
</gene>
<evidence type="ECO:0000256" key="2">
    <source>
        <dbReference type="ARBA" id="ARBA00004141"/>
    </source>
</evidence>
<dbReference type="InterPro" id="IPR004895">
    <property type="entry name" value="Prenylated_rab_accept_PRA1"/>
</dbReference>
<feature type="transmembrane region" description="Helical" evidence="7">
    <location>
        <begin position="73"/>
        <end position="102"/>
    </location>
</feature>
<keyword evidence="6 7" id="KW-0472">Membrane</keyword>
<dbReference type="PANTHER" id="PTHR19317">
    <property type="entry name" value="PRENYLATED RAB ACCEPTOR 1-RELATED"/>
    <property type="match status" value="1"/>
</dbReference>
<evidence type="ECO:0000256" key="4">
    <source>
        <dbReference type="ARBA" id="ARBA00022692"/>
    </source>
</evidence>
<dbReference type="Pfam" id="PF03208">
    <property type="entry name" value="PRA1"/>
    <property type="match status" value="1"/>
</dbReference>
<dbReference type="GO" id="GO:0016020">
    <property type="term" value="C:membrane"/>
    <property type="evidence" value="ECO:0007669"/>
    <property type="project" value="UniProtKB-SubCell"/>
</dbReference>
<dbReference type="EMBL" id="JAVIJP010000032">
    <property type="protein sequence ID" value="KAL3632912.1"/>
    <property type="molecule type" value="Genomic_DNA"/>
</dbReference>
<evidence type="ECO:0000313" key="8">
    <source>
        <dbReference type="EMBL" id="KAL3632912.1"/>
    </source>
</evidence>
<proteinExistence type="inferred from homology"/>
<dbReference type="PANTHER" id="PTHR19317:SF2">
    <property type="entry name" value="PRA1 FAMILY PROTEIN F2"/>
    <property type="match status" value="1"/>
</dbReference>
<reference evidence="9" key="1">
    <citation type="journal article" date="2024" name="IScience">
        <title>Strigolactones Initiate the Formation of Haustorium-like Structures in Castilleja.</title>
        <authorList>
            <person name="Buerger M."/>
            <person name="Peterson D."/>
            <person name="Chory J."/>
        </authorList>
    </citation>
    <scope>NUCLEOTIDE SEQUENCE [LARGE SCALE GENOMIC DNA]</scope>
</reference>
<dbReference type="Proteomes" id="UP001632038">
    <property type="component" value="Unassembled WGS sequence"/>
</dbReference>
<feature type="transmembrane region" description="Helical" evidence="7">
    <location>
        <begin position="146"/>
        <end position="163"/>
    </location>
</feature>
<comment type="similarity">
    <text evidence="3 7">Belongs to the PRA1 family.</text>
</comment>
<keyword evidence="5 7" id="KW-1133">Transmembrane helix</keyword>
<evidence type="ECO:0000256" key="3">
    <source>
        <dbReference type="ARBA" id="ARBA00006483"/>
    </source>
</evidence>
<dbReference type="AlphaFoldDB" id="A0ABD3CWF2"/>
<comment type="function">
    <text evidence="1 7">May be involved in both secretory and endocytic intracellular trafficking in the endosomal/prevacuolar compartments.</text>
</comment>
<comment type="subcellular location">
    <subcellularLocation>
        <location evidence="2 7">Membrane</location>
        <topology evidence="2 7">Multi-pass membrane protein</topology>
    </subcellularLocation>
</comment>
<evidence type="ECO:0000256" key="6">
    <source>
        <dbReference type="ARBA" id="ARBA00023136"/>
    </source>
</evidence>
<dbReference type="GO" id="GO:0016192">
    <property type="term" value="P:vesicle-mediated transport"/>
    <property type="evidence" value="ECO:0007669"/>
    <property type="project" value="UniProtKB-ARBA"/>
</dbReference>
<keyword evidence="9" id="KW-1185">Reference proteome</keyword>
<evidence type="ECO:0000256" key="7">
    <source>
        <dbReference type="RuleBase" id="RU363107"/>
    </source>
</evidence>
<evidence type="ECO:0000256" key="5">
    <source>
        <dbReference type="ARBA" id="ARBA00022989"/>
    </source>
</evidence>
<feature type="transmembrane region" description="Helical" evidence="7">
    <location>
        <begin position="114"/>
        <end position="139"/>
    </location>
</feature>